<dbReference type="PANTHER" id="PTHR12894">
    <property type="entry name" value="CNH DOMAIN CONTAINING"/>
    <property type="match status" value="1"/>
</dbReference>
<evidence type="ECO:0000256" key="4">
    <source>
        <dbReference type="PROSITE-ProRule" id="PRU01006"/>
    </source>
</evidence>
<comment type="caution">
    <text evidence="6">The sequence shown here is derived from an EMBL/GenBank/DDBJ whole genome shotgun (WGS) entry which is preliminary data.</text>
</comment>
<dbReference type="EMBL" id="CAXLJM020000032">
    <property type="protein sequence ID" value="CAL8099746.1"/>
    <property type="molecule type" value="Genomic_DNA"/>
</dbReference>
<feature type="domain" description="CNH" evidence="5">
    <location>
        <begin position="26"/>
        <end position="322"/>
    </location>
</feature>
<dbReference type="InterPro" id="IPR001180">
    <property type="entry name" value="CNH_dom"/>
</dbReference>
<name>A0ABP1QET5_9HEXA</name>
<dbReference type="PROSITE" id="PS50236">
    <property type="entry name" value="CHCR"/>
    <property type="match status" value="1"/>
</dbReference>
<evidence type="ECO:0000256" key="2">
    <source>
        <dbReference type="ARBA" id="ARBA00023136"/>
    </source>
</evidence>
<evidence type="ECO:0000256" key="1">
    <source>
        <dbReference type="ARBA" id="ARBA00004184"/>
    </source>
</evidence>
<evidence type="ECO:0000256" key="3">
    <source>
        <dbReference type="ARBA" id="ARBA00038201"/>
    </source>
</evidence>
<evidence type="ECO:0000313" key="6">
    <source>
        <dbReference type="EMBL" id="CAL8099746.1"/>
    </source>
</evidence>
<gene>
    <name evidence="6" type="ORF">ODALV1_LOCUS10329</name>
</gene>
<dbReference type="Pfam" id="PF00780">
    <property type="entry name" value="CNH"/>
    <property type="match status" value="1"/>
</dbReference>
<reference evidence="6 7" key="1">
    <citation type="submission" date="2024-08" db="EMBL/GenBank/DDBJ databases">
        <authorList>
            <person name="Cucini C."/>
            <person name="Frati F."/>
        </authorList>
    </citation>
    <scope>NUCLEOTIDE SEQUENCE [LARGE SCALE GENOMIC DNA]</scope>
</reference>
<dbReference type="InterPro" id="IPR032914">
    <property type="entry name" value="Vam6/VPS39/TRAP1"/>
</dbReference>
<keyword evidence="2" id="KW-0472">Membrane</keyword>
<dbReference type="InterPro" id="IPR019452">
    <property type="entry name" value="VPS39/TGF_beta_rcpt-assoc_1"/>
</dbReference>
<feature type="repeat" description="CHCR" evidence="4">
    <location>
        <begin position="594"/>
        <end position="751"/>
    </location>
</feature>
<dbReference type="InterPro" id="IPR000547">
    <property type="entry name" value="Clathrin_H-chain/VPS_repeat"/>
</dbReference>
<dbReference type="PROSITE" id="PS50219">
    <property type="entry name" value="CNH"/>
    <property type="match status" value="1"/>
</dbReference>
<evidence type="ECO:0000313" key="7">
    <source>
        <dbReference type="Proteomes" id="UP001642540"/>
    </source>
</evidence>
<comment type="subcellular location">
    <subcellularLocation>
        <location evidence="1">Endomembrane system</location>
        <topology evidence="1">Peripheral membrane protein</topology>
    </subcellularLocation>
</comment>
<dbReference type="Proteomes" id="UP001642540">
    <property type="component" value="Unassembled WGS sequence"/>
</dbReference>
<accession>A0ABP1QET5</accession>
<organism evidence="6 7">
    <name type="scientific">Orchesella dallaii</name>
    <dbReference type="NCBI Taxonomy" id="48710"/>
    <lineage>
        <taxon>Eukaryota</taxon>
        <taxon>Metazoa</taxon>
        <taxon>Ecdysozoa</taxon>
        <taxon>Arthropoda</taxon>
        <taxon>Hexapoda</taxon>
        <taxon>Collembola</taxon>
        <taxon>Entomobryomorpha</taxon>
        <taxon>Entomobryoidea</taxon>
        <taxon>Orchesellidae</taxon>
        <taxon>Orchesellinae</taxon>
        <taxon>Orchesella</taxon>
    </lineage>
</organism>
<keyword evidence="7" id="KW-1185">Reference proteome</keyword>
<evidence type="ECO:0000259" key="5">
    <source>
        <dbReference type="PROSITE" id="PS50219"/>
    </source>
</evidence>
<sequence>MPGGSSEIATDSCVAYESVSVISGLPLTIDCINGYDDFVMVGTKEGHLLIYKITFTPAKSGPEIAIALSNKNFTVAIGTGGTRKPIIQIGIIPEHKVLIALTTDGVSTHDMDSHNCKCINLIERTKGASSFALDIQRQTSLTGDPCLTVRMCVAVGKYLQLYYWKNRSFKELREDLMVPDIPKSISWCKETICLAFKSEYCALDLLTGKQREVCSRSKSADAMIVNVSSDTFAVANEKQCFLIQTECADPTKLEDREQSSKKSAHLAVTWTEAPVSLAYDEPYFIGILPGKGVEVRTIRPKLKIDSFPINQAKLAFRTKSGRVFISSTNSIWCLKSTPIDTQMDLFVKQKHFELALGLSNIWEESATLKNKKIGQIKNLFAFHLFCHKKFNPAMHYFSELGTDASHVIGLFPDLLPQEYRNGIYYPGPVPEFRGLDIENGLSALVIYLTNVRTALMGSSNQTVTDAASIVEGGHTLKSKRELLQIIDTTLLKCYLQTNESLVASLLRLKDNHCHVEETERALKKHRKYNDLIILYQTKGNHRKALETLQNQNNTERIIQYLQHLGREQMDLILEFAKPVLEEDANEGLRIFTDDLHEVEQLSRPRVYDFLLKNFPSLVIPYLEHVVNTLEDTNALFHNALIHQYREKTVSLEENQDTRKIMRQKLSNLLQKSDYFTPEIVLVHFPYDDMYEERAMIFRKLGRHEPVLSIYIGALRDVDKALEYCKTTYDKNDPSKKDVFTILLKMLLSPSTTILPGFAKESEEPLQMDKVAILRLLKEYAPYLDPIRILSVLPDDFNMCDMETFLKTSIQNQLAERRKMLIKKGLVKAEHLKAKHDKVYFESEGFTIDDYTMCAKENCNKRLTSQR</sequence>
<comment type="similarity">
    <text evidence="3">Belongs to the VAM6/VPS39 family.</text>
</comment>
<proteinExistence type="inferred from homology"/>
<dbReference type="Pfam" id="PF10366">
    <property type="entry name" value="Vps39_1"/>
    <property type="match status" value="1"/>
</dbReference>
<dbReference type="PANTHER" id="PTHR12894:SF49">
    <property type="entry name" value="VAM6_VPS39-LIKE PROTEIN"/>
    <property type="match status" value="1"/>
</dbReference>
<protein>
    <recommendedName>
        <fullName evidence="5">CNH domain-containing protein</fullName>
    </recommendedName>
</protein>